<organism evidence="3 4">
    <name type="scientific">Ceraceosorus bombacis</name>
    <dbReference type="NCBI Taxonomy" id="401625"/>
    <lineage>
        <taxon>Eukaryota</taxon>
        <taxon>Fungi</taxon>
        <taxon>Dikarya</taxon>
        <taxon>Basidiomycota</taxon>
        <taxon>Ustilaginomycotina</taxon>
        <taxon>Exobasidiomycetes</taxon>
        <taxon>Ceraceosorales</taxon>
        <taxon>Ceraceosoraceae</taxon>
        <taxon>Ceraceosorus</taxon>
    </lineage>
</organism>
<name>A0A0P1BBD9_9BASI</name>
<dbReference type="EMBL" id="CCYA01000206">
    <property type="protein sequence ID" value="CEH13157.1"/>
    <property type="molecule type" value="Genomic_DNA"/>
</dbReference>
<sequence>MSSAGLAKAKSEVAAKPSKNAVTDATDPKQIDADVNRKLKFFGVIQAFRSGRYPDNKQIDEALNHVVLTLDT</sequence>
<dbReference type="STRING" id="401625.A0A0P1BBD9"/>
<dbReference type="AlphaFoldDB" id="A0A0P1BBD9"/>
<feature type="domain" description="HAM1-like N-terminal" evidence="2">
    <location>
        <begin position="17"/>
        <end position="67"/>
    </location>
</feature>
<dbReference type="Pfam" id="PF19343">
    <property type="entry name" value="HAM1_N"/>
    <property type="match status" value="1"/>
</dbReference>
<keyword evidence="4" id="KW-1185">Reference proteome</keyword>
<protein>
    <recommendedName>
        <fullName evidence="2">HAM1-like N-terminal domain-containing protein</fullName>
    </recommendedName>
</protein>
<dbReference type="InterPro" id="IPR045967">
    <property type="entry name" value="HAM1-like_N"/>
</dbReference>
<evidence type="ECO:0000313" key="3">
    <source>
        <dbReference type="EMBL" id="CEH13157.1"/>
    </source>
</evidence>
<proteinExistence type="predicted"/>
<evidence type="ECO:0000259" key="2">
    <source>
        <dbReference type="Pfam" id="PF19343"/>
    </source>
</evidence>
<accession>A0A0P1BBD9</accession>
<evidence type="ECO:0000313" key="4">
    <source>
        <dbReference type="Proteomes" id="UP000054845"/>
    </source>
</evidence>
<feature type="region of interest" description="Disordered" evidence="1">
    <location>
        <begin position="1"/>
        <end position="29"/>
    </location>
</feature>
<dbReference type="Proteomes" id="UP000054845">
    <property type="component" value="Unassembled WGS sequence"/>
</dbReference>
<dbReference type="OrthoDB" id="19394at2759"/>
<evidence type="ECO:0000256" key="1">
    <source>
        <dbReference type="SAM" id="MobiDB-lite"/>
    </source>
</evidence>
<reference evidence="3 4" key="1">
    <citation type="submission" date="2014-09" db="EMBL/GenBank/DDBJ databases">
        <authorList>
            <person name="Magalhaes I.L.F."/>
            <person name="Oliveira U."/>
            <person name="Santos F.R."/>
            <person name="Vidigal T.H.D.A."/>
            <person name="Brescovit A.D."/>
            <person name="Santos A.J."/>
        </authorList>
    </citation>
    <scope>NUCLEOTIDE SEQUENCE [LARGE SCALE GENOMIC DNA]</scope>
</reference>